<dbReference type="PROSITE" id="PS50122">
    <property type="entry name" value="CHEB"/>
    <property type="match status" value="1"/>
</dbReference>
<dbReference type="PIRSF" id="PIRSF000876">
    <property type="entry name" value="RR_chemtxs_CheB"/>
    <property type="match status" value="1"/>
</dbReference>
<dbReference type="GO" id="GO:0008168">
    <property type="term" value="F:methyltransferase activity"/>
    <property type="evidence" value="ECO:0007669"/>
    <property type="project" value="UniProtKB-KW"/>
</dbReference>
<comment type="caution">
    <text evidence="7">Lacks conserved residue(s) required for the propagation of feature annotation.</text>
</comment>
<dbReference type="PANTHER" id="PTHR42872:SF6">
    <property type="entry name" value="PROTEIN-GLUTAMATE METHYLESTERASE_PROTEIN-GLUTAMINE GLUTAMINASE"/>
    <property type="match status" value="1"/>
</dbReference>
<dbReference type="EMBL" id="WJJP01000234">
    <property type="protein sequence ID" value="MBD3324416.1"/>
    <property type="molecule type" value="Genomic_DNA"/>
</dbReference>
<dbReference type="GO" id="GO:0005737">
    <property type="term" value="C:cytoplasm"/>
    <property type="evidence" value="ECO:0007669"/>
    <property type="project" value="InterPro"/>
</dbReference>
<dbReference type="PANTHER" id="PTHR42872">
    <property type="entry name" value="PROTEIN-GLUTAMATE METHYLESTERASE/PROTEIN-GLUTAMINE GLUTAMINASE"/>
    <property type="match status" value="1"/>
</dbReference>
<comment type="caution">
    <text evidence="10">The sequence shown here is derived from an EMBL/GenBank/DDBJ whole genome shotgun (WGS) entry which is preliminary data.</text>
</comment>
<dbReference type="GO" id="GO:0000156">
    <property type="term" value="F:phosphorelay response regulator activity"/>
    <property type="evidence" value="ECO:0007669"/>
    <property type="project" value="InterPro"/>
</dbReference>
<evidence type="ECO:0000256" key="7">
    <source>
        <dbReference type="PROSITE-ProRule" id="PRU00169"/>
    </source>
</evidence>
<dbReference type="GO" id="GO:0006935">
    <property type="term" value="P:chemotaxis"/>
    <property type="evidence" value="ECO:0007669"/>
    <property type="project" value="UniProtKB-UniRule"/>
</dbReference>
<dbReference type="Gene3D" id="3.40.50.180">
    <property type="entry name" value="Methylesterase CheB, C-terminal domain"/>
    <property type="match status" value="1"/>
</dbReference>
<dbReference type="NCBIfam" id="NF001965">
    <property type="entry name" value="PRK00742.1"/>
    <property type="match status" value="1"/>
</dbReference>
<evidence type="ECO:0000256" key="4">
    <source>
        <dbReference type="ARBA" id="ARBA00039140"/>
    </source>
</evidence>
<dbReference type="Gene3D" id="3.40.50.2300">
    <property type="match status" value="1"/>
</dbReference>
<dbReference type="CDD" id="cd17541">
    <property type="entry name" value="REC_CheB-like"/>
    <property type="match status" value="1"/>
</dbReference>
<gene>
    <name evidence="10" type="primary">cheB</name>
    <name evidence="10" type="ORF">GF339_07505</name>
</gene>
<evidence type="ECO:0000256" key="1">
    <source>
        <dbReference type="ARBA" id="ARBA00022490"/>
    </source>
</evidence>
<organism evidence="10 11">
    <name type="scientific">candidate division KSB3 bacterium</name>
    <dbReference type="NCBI Taxonomy" id="2044937"/>
    <lineage>
        <taxon>Bacteria</taxon>
        <taxon>candidate division KSB3</taxon>
    </lineage>
</organism>
<dbReference type="PROSITE" id="PS50110">
    <property type="entry name" value="RESPONSE_REGULATORY"/>
    <property type="match status" value="1"/>
</dbReference>
<evidence type="ECO:0000259" key="9">
    <source>
        <dbReference type="PROSITE" id="PS50122"/>
    </source>
</evidence>
<dbReference type="GO" id="GO:0032259">
    <property type="term" value="P:methylation"/>
    <property type="evidence" value="ECO:0007669"/>
    <property type="project" value="UniProtKB-KW"/>
</dbReference>
<evidence type="ECO:0000256" key="2">
    <source>
        <dbReference type="ARBA" id="ARBA00022500"/>
    </source>
</evidence>
<feature type="active site" evidence="6">
    <location>
        <position position="146"/>
    </location>
</feature>
<evidence type="ECO:0000313" key="10">
    <source>
        <dbReference type="EMBL" id="MBD3324416.1"/>
    </source>
</evidence>
<reference evidence="10" key="1">
    <citation type="submission" date="2019-11" db="EMBL/GenBank/DDBJ databases">
        <title>Microbial mats filling the niche in hypersaline microbial mats.</title>
        <authorList>
            <person name="Wong H.L."/>
            <person name="Macleod F.I."/>
            <person name="White R.A. III"/>
            <person name="Burns B.P."/>
        </authorList>
    </citation>
    <scope>NUCLEOTIDE SEQUENCE</scope>
    <source>
        <strain evidence="10">Rbin_158</strain>
    </source>
</reference>
<feature type="active site" evidence="6">
    <location>
        <position position="119"/>
    </location>
</feature>
<dbReference type="SUPFAM" id="SSF52172">
    <property type="entry name" value="CheY-like"/>
    <property type="match status" value="1"/>
</dbReference>
<keyword evidence="2 6" id="KW-0145">Chemotaxis</keyword>
<keyword evidence="3 6" id="KW-0378">Hydrolase</keyword>
<feature type="domain" description="CheB-type methylesterase" evidence="9">
    <location>
        <begin position="103"/>
        <end position="298"/>
    </location>
</feature>
<dbReference type="InterPro" id="IPR011006">
    <property type="entry name" value="CheY-like_superfamily"/>
</dbReference>
<dbReference type="InterPro" id="IPR001789">
    <property type="entry name" value="Sig_transdc_resp-reg_receiver"/>
</dbReference>
<proteinExistence type="predicted"/>
<dbReference type="Pfam" id="PF01339">
    <property type="entry name" value="CheB_methylest"/>
    <property type="match status" value="1"/>
</dbReference>
<protein>
    <recommendedName>
        <fullName evidence="4">protein-glutamate methylesterase</fullName>
        <ecNumber evidence="4">3.1.1.61</ecNumber>
    </recommendedName>
</protein>
<feature type="non-terminal residue" evidence="10">
    <location>
        <position position="1"/>
    </location>
</feature>
<dbReference type="InterPro" id="IPR000673">
    <property type="entry name" value="Sig_transdc_resp-reg_Me-estase"/>
</dbReference>
<dbReference type="AlphaFoldDB" id="A0A9D5JVF3"/>
<keyword evidence="10" id="KW-0489">Methyltransferase</keyword>
<dbReference type="Proteomes" id="UP000649604">
    <property type="component" value="Unassembled WGS sequence"/>
</dbReference>
<name>A0A9D5JVF3_9BACT</name>
<dbReference type="CDD" id="cd16432">
    <property type="entry name" value="CheB_Rec"/>
    <property type="match status" value="1"/>
</dbReference>
<keyword evidence="1" id="KW-0963">Cytoplasm</keyword>
<dbReference type="GO" id="GO:0008984">
    <property type="term" value="F:protein-glutamate methylesterase activity"/>
    <property type="evidence" value="ECO:0007669"/>
    <property type="project" value="UniProtKB-EC"/>
</dbReference>
<evidence type="ECO:0000256" key="5">
    <source>
        <dbReference type="ARBA" id="ARBA00048267"/>
    </source>
</evidence>
<feature type="active site" evidence="6">
    <location>
        <position position="240"/>
    </location>
</feature>
<keyword evidence="10" id="KW-0808">Transferase</keyword>
<accession>A0A9D5JVF3</accession>
<evidence type="ECO:0000256" key="3">
    <source>
        <dbReference type="ARBA" id="ARBA00022801"/>
    </source>
</evidence>
<dbReference type="InterPro" id="IPR008248">
    <property type="entry name" value="CheB-like"/>
</dbReference>
<evidence type="ECO:0000256" key="6">
    <source>
        <dbReference type="PROSITE-ProRule" id="PRU00050"/>
    </source>
</evidence>
<evidence type="ECO:0000259" key="8">
    <source>
        <dbReference type="PROSITE" id="PS50110"/>
    </source>
</evidence>
<sequence length="310" mass="32856">MDGLKAVAHLMSTTPTPIIMISSLTQKGAEATIQALNLGAIDFIPKLSGYVSLDIDQSAAEIIAKIKLASKIHVVRTVNHLDTLPDLATIVQKPPLTSPPARPIPQQADKRPIVIIGCSTGGPPALNDILPSFPSDFPAPILVVQHMPEKFTQKLAENLNTHTALQVLEARDGMRVQRGGVYIAPGAYHMKITPKRTIALMPGDPEASIPRPSVDILMHSVANVYGKHAIGVILTGMGNDGAAGMKAIKDHHGATIAQDEDTSLVFGMPKAAIEAGCVDSIVPLALVAEEIMSLVQTQTTAQKGGRLRKK</sequence>
<dbReference type="EC" id="3.1.1.61" evidence="4"/>
<feature type="domain" description="Response regulatory" evidence="8">
    <location>
        <begin position="1"/>
        <end position="61"/>
    </location>
</feature>
<comment type="catalytic activity">
    <reaction evidence="5">
        <text>[protein]-L-glutamate 5-O-methyl ester + H2O = L-glutamyl-[protein] + methanol + H(+)</text>
        <dbReference type="Rhea" id="RHEA:23236"/>
        <dbReference type="Rhea" id="RHEA-COMP:10208"/>
        <dbReference type="Rhea" id="RHEA-COMP:10311"/>
        <dbReference type="ChEBI" id="CHEBI:15377"/>
        <dbReference type="ChEBI" id="CHEBI:15378"/>
        <dbReference type="ChEBI" id="CHEBI:17790"/>
        <dbReference type="ChEBI" id="CHEBI:29973"/>
        <dbReference type="ChEBI" id="CHEBI:82795"/>
        <dbReference type="EC" id="3.1.1.61"/>
    </reaction>
</comment>
<dbReference type="InterPro" id="IPR035909">
    <property type="entry name" value="CheB_C"/>
</dbReference>
<dbReference type="SUPFAM" id="SSF52738">
    <property type="entry name" value="Methylesterase CheB, C-terminal domain"/>
    <property type="match status" value="1"/>
</dbReference>
<evidence type="ECO:0000313" key="11">
    <source>
        <dbReference type="Proteomes" id="UP000649604"/>
    </source>
</evidence>